<dbReference type="SUPFAM" id="SSF75011">
    <property type="entry name" value="3-carboxy-cis,cis-mucoante lactonizing enzyme"/>
    <property type="match status" value="1"/>
</dbReference>
<gene>
    <name evidence="2" type="ORF">Tdes44962_MAKER10230</name>
</gene>
<feature type="non-terminal residue" evidence="2">
    <location>
        <position position="1"/>
    </location>
</feature>
<protein>
    <submittedName>
        <fullName evidence="2">Muconate cycloisomerase 1-like</fullName>
    </submittedName>
</protein>
<dbReference type="GO" id="GO:0017057">
    <property type="term" value="F:6-phosphogluconolactonase activity"/>
    <property type="evidence" value="ECO:0007669"/>
    <property type="project" value="TreeGrafter"/>
</dbReference>
<proteinExistence type="inferred from homology"/>
<dbReference type="PANTHER" id="PTHR30344">
    <property type="entry name" value="6-PHOSPHOGLUCONOLACTONASE-RELATED"/>
    <property type="match status" value="1"/>
</dbReference>
<accession>A0A9W7SMR0</accession>
<evidence type="ECO:0000313" key="3">
    <source>
        <dbReference type="Proteomes" id="UP001138500"/>
    </source>
</evidence>
<evidence type="ECO:0000256" key="1">
    <source>
        <dbReference type="ARBA" id="ARBA00005564"/>
    </source>
</evidence>
<dbReference type="InterPro" id="IPR019405">
    <property type="entry name" value="Lactonase_7-beta_prop"/>
</dbReference>
<comment type="caution">
    <text evidence="2">The sequence shown here is derived from an EMBL/GenBank/DDBJ whole genome shotgun (WGS) entry which is preliminary data.</text>
</comment>
<dbReference type="PANTHER" id="PTHR30344:SF4">
    <property type="entry name" value="CYCLASE, PUTATIVE (AFU_ORTHOLOGUE AFUA_6G11580)-RELATED"/>
    <property type="match status" value="1"/>
</dbReference>
<comment type="similarity">
    <text evidence="1">Belongs to the cycloisomerase 2 family.</text>
</comment>
<keyword evidence="3" id="KW-1185">Reference proteome</keyword>
<dbReference type="InterPro" id="IPR050282">
    <property type="entry name" value="Cycloisomerase_2"/>
</dbReference>
<organism evidence="2 3">
    <name type="scientific">Teratosphaeria destructans</name>
    <dbReference type="NCBI Taxonomy" id="418781"/>
    <lineage>
        <taxon>Eukaryota</taxon>
        <taxon>Fungi</taxon>
        <taxon>Dikarya</taxon>
        <taxon>Ascomycota</taxon>
        <taxon>Pezizomycotina</taxon>
        <taxon>Dothideomycetes</taxon>
        <taxon>Dothideomycetidae</taxon>
        <taxon>Mycosphaerellales</taxon>
        <taxon>Teratosphaeriaceae</taxon>
        <taxon>Teratosphaeria</taxon>
    </lineage>
</organism>
<dbReference type="AlphaFoldDB" id="A0A9W7SMR0"/>
<dbReference type="InterPro" id="IPR015943">
    <property type="entry name" value="WD40/YVTN_repeat-like_dom_sf"/>
</dbReference>
<dbReference type="OrthoDB" id="1715191at2759"/>
<dbReference type="Proteomes" id="UP001138500">
    <property type="component" value="Unassembled WGS sequence"/>
</dbReference>
<dbReference type="Pfam" id="PF10282">
    <property type="entry name" value="Lactonase"/>
    <property type="match status" value="1"/>
</dbReference>
<dbReference type="EMBL" id="RIBY02002152">
    <property type="protein sequence ID" value="KAH9824509.1"/>
    <property type="molecule type" value="Genomic_DNA"/>
</dbReference>
<evidence type="ECO:0000313" key="2">
    <source>
        <dbReference type="EMBL" id="KAH9824509.1"/>
    </source>
</evidence>
<sequence length="190" mass="20633">KHISPRPHDGPRHTWPHPTARILYSLQEHTSMVDLFAIDPTDGTTLHHLTGVKIIPADQDPKDYWADEVRLSPGPHPRHLYASTRGLTAATRGYVAVFALDPADGTLASDTALHIWQTPTSGGIANAIEPAPRADDDTGVEYLAMTDSEEGWVFMLGFDPRKGEIGEVARVNLGKTGEGEVVKAATAVWL</sequence>
<reference evidence="2 3" key="2">
    <citation type="journal article" date="2021" name="Curr. Genet.">
        <title>Genetic response to nitrogen starvation in the aggressive Eucalyptus foliar pathogen Teratosphaeria destructans.</title>
        <authorList>
            <person name="Havenga M."/>
            <person name="Wingfield B.D."/>
            <person name="Wingfield M.J."/>
            <person name="Dreyer L.L."/>
            <person name="Roets F."/>
            <person name="Aylward J."/>
        </authorList>
    </citation>
    <scope>NUCLEOTIDE SEQUENCE [LARGE SCALE GENOMIC DNA]</scope>
    <source>
        <strain evidence="2">CMW44962</strain>
    </source>
</reference>
<name>A0A9W7SMR0_9PEZI</name>
<dbReference type="Gene3D" id="2.130.10.10">
    <property type="entry name" value="YVTN repeat-like/Quinoprotein amine dehydrogenase"/>
    <property type="match status" value="1"/>
</dbReference>
<reference evidence="2 3" key="1">
    <citation type="journal article" date="2018" name="IMA Fungus">
        <title>IMA Genome-F 10: Nine draft genome sequences of Claviceps purpurea s.lat., including C. arundinis, C. humidiphila, and C. cf. spartinae, pseudomolecules for the pitch canker pathogen Fusarium circinatum, draft genome of Davidsoniella eucalypti, Grosmannia galeiformis, Quambalaria eucalypti, and Teratosphaeria destructans.</title>
        <authorList>
            <person name="Wingfield B.D."/>
            <person name="Liu M."/>
            <person name="Nguyen H.D."/>
            <person name="Lane F.A."/>
            <person name="Morgan S.W."/>
            <person name="De Vos L."/>
            <person name="Wilken P.M."/>
            <person name="Duong T.A."/>
            <person name="Aylward J."/>
            <person name="Coetzee M.P."/>
            <person name="Dadej K."/>
            <person name="De Beer Z.W."/>
            <person name="Findlay W."/>
            <person name="Havenga M."/>
            <person name="Kolarik M."/>
            <person name="Menzies J.G."/>
            <person name="Naidoo K."/>
            <person name="Pochopski O."/>
            <person name="Shoukouhi P."/>
            <person name="Santana Q.C."/>
            <person name="Seifert K.A."/>
            <person name="Soal N."/>
            <person name="Steenkamp E.T."/>
            <person name="Tatham C.T."/>
            <person name="van der Nest M.A."/>
            <person name="Wingfield M.J."/>
        </authorList>
    </citation>
    <scope>NUCLEOTIDE SEQUENCE [LARGE SCALE GENOMIC DNA]</scope>
    <source>
        <strain evidence="2">CMW44962</strain>
    </source>
</reference>